<evidence type="ECO:0000256" key="7">
    <source>
        <dbReference type="ARBA" id="ARBA00023002"/>
    </source>
</evidence>
<dbReference type="Gene3D" id="3.30.2070.10">
    <property type="entry name" value="Formate dehydrogenase/DMSO reductase"/>
    <property type="match status" value="1"/>
</dbReference>
<dbReference type="GO" id="GO:0016491">
    <property type="term" value="F:oxidoreductase activity"/>
    <property type="evidence" value="ECO:0007669"/>
    <property type="project" value="UniProtKB-KW"/>
</dbReference>
<name>A0A1E5L5R2_9FIRM</name>
<dbReference type="InterPro" id="IPR006655">
    <property type="entry name" value="Mopterin_OxRdtase_prok_CS"/>
</dbReference>
<keyword evidence="8" id="KW-0408">Iron</keyword>
<comment type="caution">
    <text evidence="11">The sequence shown here is derived from an EMBL/GenBank/DDBJ whole genome shotgun (WGS) entry which is preliminary data.</text>
</comment>
<dbReference type="InterPro" id="IPR006963">
    <property type="entry name" value="Mopterin_OxRdtase_4Fe-4S_dom"/>
</dbReference>
<dbReference type="GO" id="GO:0046872">
    <property type="term" value="F:metal ion binding"/>
    <property type="evidence" value="ECO:0007669"/>
    <property type="project" value="UniProtKB-KW"/>
</dbReference>
<keyword evidence="4" id="KW-0500">Molybdenum</keyword>
<dbReference type="PROSITE" id="PS51669">
    <property type="entry name" value="4FE4S_MOW_BIS_MGD"/>
    <property type="match status" value="1"/>
</dbReference>
<dbReference type="PANTHER" id="PTHR43742">
    <property type="entry name" value="TRIMETHYLAMINE-N-OXIDE REDUCTASE"/>
    <property type="match status" value="1"/>
</dbReference>
<evidence type="ECO:0000313" key="11">
    <source>
        <dbReference type="EMBL" id="OEH85404.1"/>
    </source>
</evidence>
<dbReference type="Pfam" id="PF01568">
    <property type="entry name" value="Molydop_binding"/>
    <property type="match status" value="1"/>
</dbReference>
<dbReference type="GO" id="GO:0043546">
    <property type="term" value="F:molybdopterin cofactor binding"/>
    <property type="evidence" value="ECO:0007669"/>
    <property type="project" value="InterPro"/>
</dbReference>
<dbReference type="Pfam" id="PF00384">
    <property type="entry name" value="Molybdopterin"/>
    <property type="match status" value="1"/>
</dbReference>
<keyword evidence="7" id="KW-0560">Oxidoreductase</keyword>
<keyword evidence="9" id="KW-0411">Iron-sulfur</keyword>
<evidence type="ECO:0000256" key="2">
    <source>
        <dbReference type="ARBA" id="ARBA00010312"/>
    </source>
</evidence>
<dbReference type="Proteomes" id="UP000095255">
    <property type="component" value="Unassembled WGS sequence"/>
</dbReference>
<sequence>MKKFNRRTFIKAAAASGVVGSVPMYLSLADHKKVASEEPLKKVWSQCNGCASMCSKAVYSKNNRLWKVEGHPLHLKSGGRLCARGHGMAADVYNTSRVTQPMKRVGDTFEPISWEQAFSEIGEKLGKIVEEHKGDSVLWVEHGPRGKFYADILLDLIGSPNYCTHYSTCFTSKTNVWPKMVGDSLAADHENANYLLFVGRNFGGGIIPNGMNKIHKAIERGAKLVVVDPKYNEMAKIAHDWVPIRPGTDLAFYLGLAHTLISENLYDRNFVNRNVLGFSEFWEANKTASADWASEVTGIPADKIREIARDMAASAPKAILEPGWHGLNCHYVNSTQTAQMNVILNALVGNFYKIGGLYPGQDIPFGSVDRKMPPFKRKGERADGAGVKGKFPTVEPGRGIAQITPQLVEEGLIKAVFIYHYNPLRTAPNPEYQKKIKDAELVVVIPTDWNETAVHTAHYILPEDYYLERTETPRNNSGHLAHIYPQISIRAKALDPIHDTKPLREIVAGICEAMGYEGYFNFTIEDEVKAALSTVEGLTPERLYEEGTIEFTTHFMEGVPLEFKTSTKKINFKVPEYEANGFSGVPTWVPPATWPKEENEFRLIHGKQPWHSHSITANNPYLMAITKAYNGEWMWMNKVRADKLGIKNGDTVTVQSSVSTKQAKVKVTELVHPDCVWISNSYGNFSERQKDGYGVGVNFNDFLELQVEPMAGGTNSQEIIVKITKGVS</sequence>
<dbReference type="SMART" id="SM00926">
    <property type="entry name" value="Molybdop_Fe4S4"/>
    <property type="match status" value="1"/>
</dbReference>
<dbReference type="InterPro" id="IPR006311">
    <property type="entry name" value="TAT_signal"/>
</dbReference>
<feature type="domain" description="4Fe-4S Mo/W bis-MGD-type" evidence="10">
    <location>
        <begin position="40"/>
        <end position="96"/>
    </location>
</feature>
<accession>A0A1E5L5R2</accession>
<evidence type="ECO:0000256" key="9">
    <source>
        <dbReference type="ARBA" id="ARBA00023014"/>
    </source>
</evidence>
<keyword evidence="3" id="KW-0004">4Fe-4S</keyword>
<dbReference type="Gene3D" id="2.20.25.90">
    <property type="entry name" value="ADC-like domains"/>
    <property type="match status" value="1"/>
</dbReference>
<evidence type="ECO:0000256" key="8">
    <source>
        <dbReference type="ARBA" id="ARBA00023004"/>
    </source>
</evidence>
<keyword evidence="6" id="KW-0732">Signal</keyword>
<comment type="similarity">
    <text evidence="2">Belongs to the prokaryotic molybdopterin-containing oxidoreductase family.</text>
</comment>
<evidence type="ECO:0000256" key="5">
    <source>
        <dbReference type="ARBA" id="ARBA00022723"/>
    </source>
</evidence>
<dbReference type="Gene3D" id="3.40.228.10">
    <property type="entry name" value="Dimethylsulfoxide Reductase, domain 2"/>
    <property type="match status" value="1"/>
</dbReference>
<dbReference type="AlphaFoldDB" id="A0A1E5L5R2"/>
<keyword evidence="12" id="KW-1185">Reference proteome</keyword>
<comment type="cofactor">
    <cofactor evidence="1">
        <name>Mo-bis(molybdopterin guanine dinucleotide)</name>
        <dbReference type="ChEBI" id="CHEBI:60539"/>
    </cofactor>
</comment>
<dbReference type="CDD" id="cd02778">
    <property type="entry name" value="MopB_CT_Thiosulfate-R-like"/>
    <property type="match status" value="1"/>
</dbReference>
<dbReference type="PROSITE" id="PS00932">
    <property type="entry name" value="MOLYBDOPTERIN_PROK_3"/>
    <property type="match status" value="1"/>
</dbReference>
<evidence type="ECO:0000256" key="1">
    <source>
        <dbReference type="ARBA" id="ARBA00001942"/>
    </source>
</evidence>
<dbReference type="SUPFAM" id="SSF50692">
    <property type="entry name" value="ADC-like"/>
    <property type="match status" value="1"/>
</dbReference>
<dbReference type="InterPro" id="IPR006657">
    <property type="entry name" value="MoPterin_dinucl-bd_dom"/>
</dbReference>
<organism evidence="11 12">
    <name type="scientific">Desulfuribacillus stibiiarsenatis</name>
    <dbReference type="NCBI Taxonomy" id="1390249"/>
    <lineage>
        <taxon>Bacteria</taxon>
        <taxon>Bacillati</taxon>
        <taxon>Bacillota</taxon>
        <taxon>Desulfuribacillia</taxon>
        <taxon>Desulfuribacillales</taxon>
        <taxon>Desulfuribacillaceae</taxon>
        <taxon>Desulfuribacillus</taxon>
    </lineage>
</organism>
<evidence type="ECO:0000256" key="4">
    <source>
        <dbReference type="ARBA" id="ARBA00022505"/>
    </source>
</evidence>
<evidence type="ECO:0000313" key="12">
    <source>
        <dbReference type="Proteomes" id="UP000095255"/>
    </source>
</evidence>
<dbReference type="Gene3D" id="2.40.40.20">
    <property type="match status" value="1"/>
</dbReference>
<evidence type="ECO:0000259" key="10">
    <source>
        <dbReference type="PROSITE" id="PS51669"/>
    </source>
</evidence>
<dbReference type="STRING" id="1390249.BHU72_04760"/>
<keyword evidence="5" id="KW-0479">Metal-binding</keyword>
<evidence type="ECO:0000256" key="6">
    <source>
        <dbReference type="ARBA" id="ARBA00022729"/>
    </source>
</evidence>
<dbReference type="InterPro" id="IPR006656">
    <property type="entry name" value="Mopterin_OxRdtase"/>
</dbReference>
<dbReference type="InterPro" id="IPR050612">
    <property type="entry name" value="Prok_Mopterin_Oxidored"/>
</dbReference>
<dbReference type="InterPro" id="IPR009010">
    <property type="entry name" value="Asp_de-COase-like_dom_sf"/>
</dbReference>
<proteinExistence type="inferred from homology"/>
<gene>
    <name evidence="11" type="ORF">BHU72_04760</name>
</gene>
<dbReference type="Gene3D" id="3.40.50.740">
    <property type="match status" value="1"/>
</dbReference>
<dbReference type="PANTHER" id="PTHR43742:SF9">
    <property type="entry name" value="TETRATHIONATE REDUCTASE SUBUNIT A"/>
    <property type="match status" value="1"/>
</dbReference>
<reference evidence="11 12" key="1">
    <citation type="submission" date="2016-09" db="EMBL/GenBank/DDBJ databases">
        <title>Desulfuribacillus arsenicus sp. nov., an obligately anaerobic, dissimilatory arsenic- and antimonate-reducing bacterium isolated from anoxic sediments.</title>
        <authorList>
            <person name="Abin C.A."/>
            <person name="Hollibaugh J.T."/>
        </authorList>
    </citation>
    <scope>NUCLEOTIDE SEQUENCE [LARGE SCALE GENOMIC DNA]</scope>
    <source>
        <strain evidence="11 12">MLFW-2</strain>
    </source>
</reference>
<dbReference type="PROSITE" id="PS51318">
    <property type="entry name" value="TAT"/>
    <property type="match status" value="1"/>
</dbReference>
<dbReference type="Pfam" id="PF04879">
    <property type="entry name" value="Molybdop_Fe4S4"/>
    <property type="match status" value="1"/>
</dbReference>
<evidence type="ECO:0000256" key="3">
    <source>
        <dbReference type="ARBA" id="ARBA00022485"/>
    </source>
</evidence>
<dbReference type="SUPFAM" id="SSF53706">
    <property type="entry name" value="Formate dehydrogenase/DMSO reductase, domains 1-3"/>
    <property type="match status" value="1"/>
</dbReference>
<dbReference type="EMBL" id="MJAT01000022">
    <property type="protein sequence ID" value="OEH85404.1"/>
    <property type="molecule type" value="Genomic_DNA"/>
</dbReference>
<protein>
    <submittedName>
        <fullName evidence="11">Dehydrogenase</fullName>
    </submittedName>
</protein>
<dbReference type="GO" id="GO:0051539">
    <property type="term" value="F:4 iron, 4 sulfur cluster binding"/>
    <property type="evidence" value="ECO:0007669"/>
    <property type="project" value="UniProtKB-KW"/>
</dbReference>